<dbReference type="AlphaFoldDB" id="A0A4P8IV53"/>
<name>A0A4P8IV53_9BURK</name>
<sequence>MTMYEQLEPYAKDFNDLQKTLADPHGAARVDAIRAALDATAQKISETQGANETARNDLAKLYRGFLAASRVIVRLQEQQAASRV</sequence>
<dbReference type="OrthoDB" id="9103915at2"/>
<evidence type="ECO:0000313" key="2">
    <source>
        <dbReference type="Proteomes" id="UP000298656"/>
    </source>
</evidence>
<evidence type="ECO:0000313" key="1">
    <source>
        <dbReference type="EMBL" id="QCP52291.1"/>
    </source>
</evidence>
<dbReference type="EMBL" id="CP040078">
    <property type="protein sequence ID" value="QCP52291.1"/>
    <property type="molecule type" value="Genomic_DNA"/>
</dbReference>
<protein>
    <submittedName>
        <fullName evidence="1">Type III secretion protein</fullName>
    </submittedName>
</protein>
<accession>A0A4P8IV53</accession>
<dbReference type="Proteomes" id="UP000298656">
    <property type="component" value="Chromosome 2"/>
</dbReference>
<keyword evidence="2" id="KW-1185">Reference proteome</keyword>
<gene>
    <name evidence="1" type="ORF">FAZ95_24225</name>
</gene>
<dbReference type="KEGG" id="tvl:FAZ95_24225"/>
<proteinExistence type="predicted"/>
<reference evidence="1 2" key="1">
    <citation type="submission" date="2019-05" db="EMBL/GenBank/DDBJ databases">
        <title>Burkholderia sp. DHOD12, isolated from subtropical forest soil.</title>
        <authorList>
            <person name="Gao Z.-H."/>
            <person name="Qiu L.-H."/>
        </authorList>
    </citation>
    <scope>NUCLEOTIDE SEQUENCE [LARGE SCALE GENOMIC DNA]</scope>
    <source>
        <strain evidence="1 2">DHOD12</strain>
    </source>
</reference>
<organism evidence="1 2">
    <name type="scientific">Trinickia violacea</name>
    <dbReference type="NCBI Taxonomy" id="2571746"/>
    <lineage>
        <taxon>Bacteria</taxon>
        <taxon>Pseudomonadati</taxon>
        <taxon>Pseudomonadota</taxon>
        <taxon>Betaproteobacteria</taxon>
        <taxon>Burkholderiales</taxon>
        <taxon>Burkholderiaceae</taxon>
        <taxon>Trinickia</taxon>
    </lineage>
</organism>